<protein>
    <recommendedName>
        <fullName evidence="3">Maturase K</fullName>
    </recommendedName>
</protein>
<reference evidence="1 2" key="1">
    <citation type="submission" date="2021-06" db="EMBL/GenBank/DDBJ databases">
        <title>Caerostris extrusa draft genome.</title>
        <authorList>
            <person name="Kono N."/>
            <person name="Arakawa K."/>
        </authorList>
    </citation>
    <scope>NUCLEOTIDE SEQUENCE [LARGE SCALE GENOMIC DNA]</scope>
</reference>
<keyword evidence="2" id="KW-1185">Reference proteome</keyword>
<comment type="caution">
    <text evidence="1">The sequence shown here is derived from an EMBL/GenBank/DDBJ whole genome shotgun (WGS) entry which is preliminary data.</text>
</comment>
<gene>
    <name evidence="1" type="ORF">CEXT_161431</name>
</gene>
<sequence length="204" mass="23655">MHFIPYASNVWGYALQKRSTLNYFDEYRDALCSELFGYRTFSWDFAFSLASFPPIDLTHTHYCEQCLPRSSVGTLYILKVHLGKQLIQNEIHLPHFSLCVSHHFPAVPNRLFWLQQRSVRHYTLLRSRLLSFGKNVLRRCSQGTTADLQQTSGGMPAEHRCSRSSCKPKVVPRATKDNECSGYLNYSHFYGDLLMPVWITSLRI</sequence>
<name>A0AAV4WQT4_CAEEX</name>
<organism evidence="1 2">
    <name type="scientific">Caerostris extrusa</name>
    <name type="common">Bark spider</name>
    <name type="synonym">Caerostris bankana</name>
    <dbReference type="NCBI Taxonomy" id="172846"/>
    <lineage>
        <taxon>Eukaryota</taxon>
        <taxon>Metazoa</taxon>
        <taxon>Ecdysozoa</taxon>
        <taxon>Arthropoda</taxon>
        <taxon>Chelicerata</taxon>
        <taxon>Arachnida</taxon>
        <taxon>Araneae</taxon>
        <taxon>Araneomorphae</taxon>
        <taxon>Entelegynae</taxon>
        <taxon>Araneoidea</taxon>
        <taxon>Araneidae</taxon>
        <taxon>Caerostris</taxon>
    </lineage>
</organism>
<evidence type="ECO:0000313" key="2">
    <source>
        <dbReference type="Proteomes" id="UP001054945"/>
    </source>
</evidence>
<dbReference type="Proteomes" id="UP001054945">
    <property type="component" value="Unassembled WGS sequence"/>
</dbReference>
<evidence type="ECO:0000313" key="1">
    <source>
        <dbReference type="EMBL" id="GIY84653.1"/>
    </source>
</evidence>
<dbReference type="EMBL" id="BPLR01016539">
    <property type="protein sequence ID" value="GIY84653.1"/>
    <property type="molecule type" value="Genomic_DNA"/>
</dbReference>
<evidence type="ECO:0008006" key="3">
    <source>
        <dbReference type="Google" id="ProtNLM"/>
    </source>
</evidence>
<accession>A0AAV4WQT4</accession>
<proteinExistence type="predicted"/>
<dbReference type="AlphaFoldDB" id="A0AAV4WQT4"/>